<feature type="transmembrane region" description="Helical" evidence="8">
    <location>
        <begin position="41"/>
        <end position="59"/>
    </location>
</feature>
<evidence type="ECO:0000256" key="5">
    <source>
        <dbReference type="ARBA" id="ARBA00022692"/>
    </source>
</evidence>
<name>A0AA37T2F0_9ALTE</name>
<gene>
    <name evidence="9" type="ORF">GCM10007852_35970</name>
</gene>
<dbReference type="PANTHER" id="PTHR36838">
    <property type="entry name" value="AUXIN EFFLUX CARRIER FAMILY PROTEIN"/>
    <property type="match status" value="1"/>
</dbReference>
<evidence type="ECO:0000313" key="9">
    <source>
        <dbReference type="EMBL" id="GLR72689.1"/>
    </source>
</evidence>
<dbReference type="InterPro" id="IPR038770">
    <property type="entry name" value="Na+/solute_symporter_sf"/>
</dbReference>
<feature type="transmembrane region" description="Helical" evidence="8">
    <location>
        <begin position="260"/>
        <end position="278"/>
    </location>
</feature>
<evidence type="ECO:0000256" key="6">
    <source>
        <dbReference type="ARBA" id="ARBA00022989"/>
    </source>
</evidence>
<reference evidence="9" key="1">
    <citation type="journal article" date="2014" name="Int. J. Syst. Evol. Microbiol.">
        <title>Complete genome sequence of Corynebacterium casei LMG S-19264T (=DSM 44701T), isolated from a smear-ripened cheese.</title>
        <authorList>
            <consortium name="US DOE Joint Genome Institute (JGI-PGF)"/>
            <person name="Walter F."/>
            <person name="Albersmeier A."/>
            <person name="Kalinowski J."/>
            <person name="Ruckert C."/>
        </authorList>
    </citation>
    <scope>NUCLEOTIDE SEQUENCE</scope>
    <source>
        <strain evidence="9">NBRC 110023</strain>
    </source>
</reference>
<sequence length="320" mass="34767">MQSIYVFADFTFQVIGPVILLLGFGYFLFQKRYVTDDFVQQASRLIFNFALPALLYVNISQADLHVLLNLKSISVAISATLMVFILSIVFVSYKVIDRNDKGVIVQAIFRANMGIIGLAYCANAYGQAGLAFAAIYMGFLTILYNVLSVSVLNIFQNQQTDIIKILKGIITNPIIIAIVLGMISAGFNIKPISIVSTSLAYIAQLTLPLALICTGASLTFTTLGKYWKLVTIATVGKCVIYPSLLIAMALLFHIDGMVLGVMYLMAMSPTAAASYVMVRKIGGNHLLAAQIVATSTIISLPITLIGYAILTQFVDLAFII</sequence>
<evidence type="ECO:0000256" key="7">
    <source>
        <dbReference type="ARBA" id="ARBA00023136"/>
    </source>
</evidence>
<keyword evidence="7 8" id="KW-0472">Membrane</keyword>
<feature type="transmembrane region" description="Helical" evidence="8">
    <location>
        <begin position="232"/>
        <end position="254"/>
    </location>
</feature>
<evidence type="ECO:0000256" key="4">
    <source>
        <dbReference type="ARBA" id="ARBA00022475"/>
    </source>
</evidence>
<feature type="transmembrane region" description="Helical" evidence="8">
    <location>
        <begin position="131"/>
        <end position="153"/>
    </location>
</feature>
<evidence type="ECO:0000313" key="10">
    <source>
        <dbReference type="Proteomes" id="UP001156601"/>
    </source>
</evidence>
<evidence type="ECO:0000256" key="3">
    <source>
        <dbReference type="ARBA" id="ARBA00022448"/>
    </source>
</evidence>
<keyword evidence="5 8" id="KW-0812">Transmembrane</keyword>
<dbReference type="RefSeq" id="WP_284219102.1">
    <property type="nucleotide sequence ID" value="NZ_BSOT01000012.1"/>
</dbReference>
<feature type="transmembrane region" description="Helical" evidence="8">
    <location>
        <begin position="165"/>
        <end position="187"/>
    </location>
</feature>
<comment type="subcellular location">
    <subcellularLocation>
        <location evidence="1">Cell membrane</location>
        <topology evidence="1">Multi-pass membrane protein</topology>
    </subcellularLocation>
</comment>
<dbReference type="GO" id="GO:0005886">
    <property type="term" value="C:plasma membrane"/>
    <property type="evidence" value="ECO:0007669"/>
    <property type="project" value="UniProtKB-SubCell"/>
</dbReference>
<dbReference type="GO" id="GO:0055085">
    <property type="term" value="P:transmembrane transport"/>
    <property type="evidence" value="ECO:0007669"/>
    <property type="project" value="InterPro"/>
</dbReference>
<reference evidence="9" key="2">
    <citation type="submission" date="2023-01" db="EMBL/GenBank/DDBJ databases">
        <title>Draft genome sequence of Agaribacter marinus strain NBRC 110023.</title>
        <authorList>
            <person name="Sun Q."/>
            <person name="Mori K."/>
        </authorList>
    </citation>
    <scope>NUCLEOTIDE SEQUENCE</scope>
    <source>
        <strain evidence="9">NBRC 110023</strain>
    </source>
</reference>
<evidence type="ECO:0000256" key="8">
    <source>
        <dbReference type="SAM" id="Phobius"/>
    </source>
</evidence>
<organism evidence="9 10">
    <name type="scientific">Agaribacter marinus</name>
    <dbReference type="NCBI Taxonomy" id="1431249"/>
    <lineage>
        <taxon>Bacteria</taxon>
        <taxon>Pseudomonadati</taxon>
        <taxon>Pseudomonadota</taxon>
        <taxon>Gammaproteobacteria</taxon>
        <taxon>Alteromonadales</taxon>
        <taxon>Alteromonadaceae</taxon>
        <taxon>Agaribacter</taxon>
    </lineage>
</organism>
<dbReference type="InterPro" id="IPR004776">
    <property type="entry name" value="Mem_transp_PIN-like"/>
</dbReference>
<feature type="transmembrane region" description="Helical" evidence="8">
    <location>
        <begin position="199"/>
        <end position="220"/>
    </location>
</feature>
<feature type="transmembrane region" description="Helical" evidence="8">
    <location>
        <begin position="6"/>
        <end position="29"/>
    </location>
</feature>
<keyword evidence="10" id="KW-1185">Reference proteome</keyword>
<feature type="transmembrane region" description="Helical" evidence="8">
    <location>
        <begin position="285"/>
        <end position="310"/>
    </location>
</feature>
<comment type="similarity">
    <text evidence="2">Belongs to the auxin efflux carrier (TC 2.A.69) family.</text>
</comment>
<keyword evidence="4" id="KW-1003">Cell membrane</keyword>
<dbReference type="EMBL" id="BSOT01000012">
    <property type="protein sequence ID" value="GLR72689.1"/>
    <property type="molecule type" value="Genomic_DNA"/>
</dbReference>
<accession>A0AA37T2F0</accession>
<evidence type="ECO:0000256" key="1">
    <source>
        <dbReference type="ARBA" id="ARBA00004651"/>
    </source>
</evidence>
<keyword evidence="6 8" id="KW-1133">Transmembrane helix</keyword>
<dbReference type="Gene3D" id="1.20.1530.20">
    <property type="match status" value="1"/>
</dbReference>
<keyword evidence="3" id="KW-0813">Transport</keyword>
<dbReference type="PANTHER" id="PTHR36838:SF4">
    <property type="entry name" value="AUXIN EFFLUX CARRIER FAMILY PROTEIN"/>
    <property type="match status" value="1"/>
</dbReference>
<proteinExistence type="inferred from homology"/>
<feature type="transmembrane region" description="Helical" evidence="8">
    <location>
        <begin position="103"/>
        <end position="125"/>
    </location>
</feature>
<dbReference type="Pfam" id="PF03547">
    <property type="entry name" value="Mem_trans"/>
    <property type="match status" value="2"/>
</dbReference>
<evidence type="ECO:0000256" key="2">
    <source>
        <dbReference type="ARBA" id="ARBA00010145"/>
    </source>
</evidence>
<feature type="transmembrane region" description="Helical" evidence="8">
    <location>
        <begin position="71"/>
        <end position="91"/>
    </location>
</feature>
<dbReference type="Proteomes" id="UP001156601">
    <property type="component" value="Unassembled WGS sequence"/>
</dbReference>
<protein>
    <submittedName>
        <fullName evidence="9">Transporter</fullName>
    </submittedName>
</protein>
<comment type="caution">
    <text evidence="9">The sequence shown here is derived from an EMBL/GenBank/DDBJ whole genome shotgun (WGS) entry which is preliminary data.</text>
</comment>
<dbReference type="AlphaFoldDB" id="A0AA37T2F0"/>